<organism evidence="2 3">
    <name type="scientific">Inquilinus limosus</name>
    <dbReference type="NCBI Taxonomy" id="171674"/>
    <lineage>
        <taxon>Bacteria</taxon>
        <taxon>Pseudomonadati</taxon>
        <taxon>Pseudomonadota</taxon>
        <taxon>Alphaproteobacteria</taxon>
        <taxon>Rhodospirillales</taxon>
        <taxon>Rhodospirillaceae</taxon>
        <taxon>Inquilinus</taxon>
    </lineage>
</organism>
<evidence type="ECO:0000256" key="1">
    <source>
        <dbReference type="SAM" id="Phobius"/>
    </source>
</evidence>
<keyword evidence="1" id="KW-0472">Membrane</keyword>
<dbReference type="AlphaFoldDB" id="A0A952FLV1"/>
<sequence>MMGTHEIFLHFLTTVKNPLVLAACLLTVLVMPSRWAIRLVTIATALAWGVFSVTVVRPSDHPLPALAIRGAAGALVAELALLVVVPMIVLGLAAARSLLAWLRPPP</sequence>
<name>A0A952FLV1_9PROT</name>
<keyword evidence="1" id="KW-0812">Transmembrane</keyword>
<dbReference type="Proteomes" id="UP000700706">
    <property type="component" value="Unassembled WGS sequence"/>
</dbReference>
<reference evidence="2" key="1">
    <citation type="submission" date="2020-06" db="EMBL/GenBank/DDBJ databases">
        <title>Stable isotope informed genome-resolved metagenomics uncovers potential trophic interactions in rhizosphere soil.</title>
        <authorList>
            <person name="Starr E.P."/>
            <person name="Shi S."/>
            <person name="Blazewicz S.J."/>
            <person name="Koch B.J."/>
            <person name="Probst A.J."/>
            <person name="Hungate B.A."/>
            <person name="Pett-Ridge J."/>
            <person name="Firestone M.K."/>
            <person name="Banfield J.F."/>
        </authorList>
    </citation>
    <scope>NUCLEOTIDE SEQUENCE</scope>
    <source>
        <strain evidence="2">YM_69_17</strain>
    </source>
</reference>
<feature type="transmembrane region" description="Helical" evidence="1">
    <location>
        <begin position="68"/>
        <end position="95"/>
    </location>
</feature>
<comment type="caution">
    <text evidence="2">The sequence shown here is derived from an EMBL/GenBank/DDBJ whole genome shotgun (WGS) entry which is preliminary data.</text>
</comment>
<evidence type="ECO:0000313" key="2">
    <source>
        <dbReference type="EMBL" id="MBW8727022.1"/>
    </source>
</evidence>
<protein>
    <submittedName>
        <fullName evidence="2">Uncharacterized protein</fullName>
    </submittedName>
</protein>
<dbReference type="EMBL" id="JAEKLZ010000248">
    <property type="protein sequence ID" value="MBW8727022.1"/>
    <property type="molecule type" value="Genomic_DNA"/>
</dbReference>
<evidence type="ECO:0000313" key="3">
    <source>
        <dbReference type="Proteomes" id="UP000700706"/>
    </source>
</evidence>
<accession>A0A952FLV1</accession>
<feature type="transmembrane region" description="Helical" evidence="1">
    <location>
        <begin position="35"/>
        <end position="56"/>
    </location>
</feature>
<proteinExistence type="predicted"/>
<keyword evidence="1" id="KW-1133">Transmembrane helix</keyword>
<gene>
    <name evidence="2" type="ORF">JF625_17985</name>
</gene>
<feature type="transmembrane region" description="Helical" evidence="1">
    <location>
        <begin position="7"/>
        <end position="29"/>
    </location>
</feature>